<dbReference type="InterPro" id="IPR025732">
    <property type="entry name" value="MarB"/>
</dbReference>
<dbReference type="RefSeq" id="WP_155107713.1">
    <property type="nucleotide sequence ID" value="NZ_WMJZ01000007.1"/>
</dbReference>
<name>A0A6L6IJN4_9ENTR</name>
<organism evidence="2 3">
    <name type="scientific">Intestinirhabdus alba</name>
    <dbReference type="NCBI Taxonomy" id="2899544"/>
    <lineage>
        <taxon>Bacteria</taxon>
        <taxon>Pseudomonadati</taxon>
        <taxon>Pseudomonadota</taxon>
        <taxon>Gammaproteobacteria</taxon>
        <taxon>Enterobacterales</taxon>
        <taxon>Enterobacteriaceae</taxon>
        <taxon>Intestinirhabdus</taxon>
    </lineage>
</organism>
<proteinExistence type="predicted"/>
<sequence>MPVITETMKRLTLTALGLALTFSGAGLAEQPASLSAPGEAILQPQAPCERCPAGNGNDMSEKLGVPYYN</sequence>
<feature type="signal peptide" evidence="1">
    <location>
        <begin position="1"/>
        <end position="28"/>
    </location>
</feature>
<dbReference type="AlphaFoldDB" id="A0A6L6IJN4"/>
<evidence type="ECO:0000313" key="3">
    <source>
        <dbReference type="Proteomes" id="UP000477739"/>
    </source>
</evidence>
<keyword evidence="1" id="KW-0732">Signal</keyword>
<reference evidence="2 3" key="1">
    <citation type="submission" date="2019-11" db="EMBL/GenBank/DDBJ databases">
        <title>Escherichia alba sp. nov. isolated from the gut of plastic-eating superworms Zophobas atratus.</title>
        <authorList>
            <person name="Yang Y."/>
        </authorList>
    </citation>
    <scope>NUCLEOTIDE SEQUENCE [LARGE SCALE GENOMIC DNA]</scope>
    <source>
        <strain evidence="3">BIT-B35</strain>
    </source>
</reference>
<evidence type="ECO:0000256" key="1">
    <source>
        <dbReference type="SAM" id="SignalP"/>
    </source>
</evidence>
<dbReference type="Proteomes" id="UP000477739">
    <property type="component" value="Unassembled WGS sequence"/>
</dbReference>
<comment type="caution">
    <text evidence="2">The sequence shown here is derived from an EMBL/GenBank/DDBJ whole genome shotgun (WGS) entry which is preliminary data.</text>
</comment>
<dbReference type="Pfam" id="PF13999">
    <property type="entry name" value="MarB"/>
    <property type="match status" value="1"/>
</dbReference>
<dbReference type="EMBL" id="WMJZ01000007">
    <property type="protein sequence ID" value="MTH46077.1"/>
    <property type="molecule type" value="Genomic_DNA"/>
</dbReference>
<accession>A0A6L6IJN4</accession>
<evidence type="ECO:0000313" key="2">
    <source>
        <dbReference type="EMBL" id="MTH46077.1"/>
    </source>
</evidence>
<feature type="chain" id="PRO_5026648507" evidence="1">
    <location>
        <begin position="29"/>
        <end position="69"/>
    </location>
</feature>
<protein>
    <submittedName>
        <fullName evidence="2">Multiple antibiotic resistance regulatory protein MarB</fullName>
    </submittedName>
</protein>
<keyword evidence="3" id="KW-1185">Reference proteome</keyword>
<gene>
    <name evidence="2" type="primary">marB</name>
    <name evidence="2" type="ORF">GJV78_07385</name>
</gene>